<proteinExistence type="predicted"/>
<dbReference type="InterPro" id="IPR000015">
    <property type="entry name" value="Fimb_usher"/>
</dbReference>
<dbReference type="Pfam" id="PF13953">
    <property type="entry name" value="PapC_C"/>
    <property type="match status" value="1"/>
</dbReference>
<dbReference type="RefSeq" id="WP_144049771.1">
    <property type="nucleotide sequence ID" value="NZ_QWJV01000348.1"/>
</dbReference>
<dbReference type="GO" id="GO:0009279">
    <property type="term" value="C:cell outer membrane"/>
    <property type="evidence" value="ECO:0007669"/>
    <property type="project" value="TreeGrafter"/>
</dbReference>
<dbReference type="Proteomes" id="UP000839534">
    <property type="component" value="Unassembled WGS sequence"/>
</dbReference>
<dbReference type="PANTHER" id="PTHR30451:SF9">
    <property type="entry name" value="F1 CAPSULE-ANCHORING PROTEIN"/>
    <property type="match status" value="1"/>
</dbReference>
<dbReference type="InterPro" id="IPR025949">
    <property type="entry name" value="PapC-like_C"/>
</dbReference>
<evidence type="ECO:0000313" key="2">
    <source>
        <dbReference type="EMBL" id="RIQ14419.1"/>
    </source>
</evidence>
<comment type="caution">
    <text evidence="2">The sequence shown here is derived from an EMBL/GenBank/DDBJ whole genome shotgun (WGS) entry which is preliminary data.</text>
</comment>
<feature type="non-terminal residue" evidence="2">
    <location>
        <position position="1"/>
    </location>
</feature>
<dbReference type="PANTHER" id="PTHR30451">
    <property type="entry name" value="OUTER MEMBRANE USHER PROTEIN"/>
    <property type="match status" value="1"/>
</dbReference>
<dbReference type="AlphaFoldDB" id="A0A658IBZ1"/>
<dbReference type="GO" id="GO:0009297">
    <property type="term" value="P:pilus assembly"/>
    <property type="evidence" value="ECO:0007669"/>
    <property type="project" value="InterPro"/>
</dbReference>
<evidence type="ECO:0000259" key="1">
    <source>
        <dbReference type="Pfam" id="PF13953"/>
    </source>
</evidence>
<dbReference type="Gene3D" id="2.60.40.2610">
    <property type="entry name" value="Outer membrane usher protein FimD, plug domain"/>
    <property type="match status" value="1"/>
</dbReference>
<feature type="domain" description="PapC-like C-terminal" evidence="1">
    <location>
        <begin position="55"/>
        <end position="120"/>
    </location>
</feature>
<dbReference type="InterPro" id="IPR043142">
    <property type="entry name" value="PapC-like_C_sf"/>
</dbReference>
<dbReference type="InterPro" id="IPR042186">
    <property type="entry name" value="FimD_plug_dom"/>
</dbReference>
<reference evidence="2" key="1">
    <citation type="submission" date="2018-08" db="EMBL/GenBank/DDBJ databases">
        <title>Whole genome sequencing of Salmonella enterica serotype newport.</title>
        <authorList>
            <person name="Bell R."/>
        </authorList>
    </citation>
    <scope>NUCLEOTIDE SEQUENCE [LARGE SCALE GENOMIC DNA]</scope>
    <source>
        <strain evidence="2">CFSAN000835</strain>
    </source>
</reference>
<organism evidence="2">
    <name type="scientific">Salmonella enterica subsp. enterica serovar Newport str. CFSAN000835</name>
    <dbReference type="NCBI Taxonomy" id="1299174"/>
    <lineage>
        <taxon>Bacteria</taxon>
        <taxon>Pseudomonadati</taxon>
        <taxon>Pseudomonadota</taxon>
        <taxon>Gammaproteobacteria</taxon>
        <taxon>Enterobacterales</taxon>
        <taxon>Enterobacteriaceae</taxon>
        <taxon>Salmonella</taxon>
    </lineage>
</organism>
<dbReference type="Pfam" id="PF00577">
    <property type="entry name" value="Usher"/>
    <property type="match status" value="1"/>
</dbReference>
<dbReference type="GO" id="GO:0015473">
    <property type="term" value="F:fimbrial usher porin activity"/>
    <property type="evidence" value="ECO:0007669"/>
    <property type="project" value="InterPro"/>
</dbReference>
<accession>A0A658IBZ1</accession>
<protein>
    <submittedName>
        <fullName evidence="2">Fimbrial biogenesis outer membrane usher protein</fullName>
    </submittedName>
</protein>
<name>A0A658IBZ1_SALNE</name>
<sequence>TTLGYLTPYQVNNVDINPAGLPDDAALPETTVKVVPTKGAVVRAKFHPSVGKRVLLTLLRPAGSPVPFGAVASVEGNDAGTGIVGSGGKVYLTGMPDEGHITVRWGAGQQEQCTSEVHVPAQAGPAGVYSANAVCRG</sequence>
<dbReference type="Gene3D" id="2.60.40.2070">
    <property type="match status" value="1"/>
</dbReference>
<dbReference type="EMBL" id="QWJV01000348">
    <property type="protein sequence ID" value="RIQ14419.1"/>
    <property type="molecule type" value="Genomic_DNA"/>
</dbReference>
<gene>
    <name evidence="2" type="ORF">DLN06_27245</name>
</gene>